<accession>A0A3B0UYN8</accession>
<dbReference type="InterPro" id="IPR036390">
    <property type="entry name" value="WH_DNA-bd_sf"/>
</dbReference>
<protein>
    <recommendedName>
        <fullName evidence="2">HTH arsR-type domain-containing protein</fullName>
    </recommendedName>
</protein>
<evidence type="ECO:0000313" key="1">
    <source>
        <dbReference type="EMBL" id="VAW36288.1"/>
    </source>
</evidence>
<reference evidence="1" key="1">
    <citation type="submission" date="2018-06" db="EMBL/GenBank/DDBJ databases">
        <authorList>
            <person name="Zhirakovskaya E."/>
        </authorList>
    </citation>
    <scope>NUCLEOTIDE SEQUENCE</scope>
</reference>
<dbReference type="InterPro" id="IPR011991">
    <property type="entry name" value="ArsR-like_HTH"/>
</dbReference>
<gene>
    <name evidence="1" type="ORF">MNBD_CHLOROFLEXI01-3242</name>
</gene>
<organism evidence="1">
    <name type="scientific">hydrothermal vent metagenome</name>
    <dbReference type="NCBI Taxonomy" id="652676"/>
    <lineage>
        <taxon>unclassified sequences</taxon>
        <taxon>metagenomes</taxon>
        <taxon>ecological metagenomes</taxon>
    </lineage>
</organism>
<dbReference type="Pfam" id="PF12840">
    <property type="entry name" value="HTH_20"/>
    <property type="match status" value="1"/>
</dbReference>
<dbReference type="Gene3D" id="1.10.10.10">
    <property type="entry name" value="Winged helix-like DNA-binding domain superfamily/Winged helix DNA-binding domain"/>
    <property type="match status" value="1"/>
</dbReference>
<dbReference type="CDD" id="cd00090">
    <property type="entry name" value="HTH_ARSR"/>
    <property type="match status" value="1"/>
</dbReference>
<dbReference type="Gene3D" id="6.10.140.2180">
    <property type="match status" value="1"/>
</dbReference>
<dbReference type="EMBL" id="UOEU01000618">
    <property type="protein sequence ID" value="VAW36288.1"/>
    <property type="molecule type" value="Genomic_DNA"/>
</dbReference>
<name>A0A3B0UYN8_9ZZZZ</name>
<sequence length="186" mass="21163">MRKIELIIHPVRFRILRTIDKDSLTTQEIADRLADIPKSSIYRHLKLLLKNDLIVVAEVRLVNGIQEKSYRLDQPARLSADDMKDVSADDHIRYFTTYALTLVQDYSDYVTAAFAQNSTLDMLADRTGYTEVYFYATAAELDLFQTEINAALLKLLRNEAGNGRKRRKLAIVSQPLPDGVKDGNSN</sequence>
<dbReference type="SUPFAM" id="SSF46785">
    <property type="entry name" value="Winged helix' DNA-binding domain"/>
    <property type="match status" value="1"/>
</dbReference>
<dbReference type="AlphaFoldDB" id="A0A3B0UYN8"/>
<proteinExistence type="predicted"/>
<evidence type="ECO:0008006" key="2">
    <source>
        <dbReference type="Google" id="ProtNLM"/>
    </source>
</evidence>
<dbReference type="InterPro" id="IPR036388">
    <property type="entry name" value="WH-like_DNA-bd_sf"/>
</dbReference>